<dbReference type="SUPFAM" id="SSF50331">
    <property type="entry name" value="MOP-like"/>
    <property type="match status" value="1"/>
</dbReference>
<dbReference type="Pfam" id="PF08402">
    <property type="entry name" value="TOBE_2"/>
    <property type="match status" value="1"/>
</dbReference>
<evidence type="ECO:0000256" key="7">
    <source>
        <dbReference type="RuleBase" id="RU364083"/>
    </source>
</evidence>
<evidence type="ECO:0000256" key="2">
    <source>
        <dbReference type="ARBA" id="ARBA00022475"/>
    </source>
</evidence>
<dbReference type="Pfam" id="PF00005">
    <property type="entry name" value="ABC_tran"/>
    <property type="match status" value="1"/>
</dbReference>
<keyword evidence="6 7" id="KW-0472">Membrane</keyword>
<evidence type="ECO:0000256" key="3">
    <source>
        <dbReference type="ARBA" id="ARBA00022741"/>
    </source>
</evidence>
<keyword evidence="1 7" id="KW-0813">Transport</keyword>
<dbReference type="GO" id="GO:0005524">
    <property type="term" value="F:ATP binding"/>
    <property type="evidence" value="ECO:0007669"/>
    <property type="project" value="UniProtKB-KW"/>
</dbReference>
<dbReference type="NCBIfam" id="TIGR01187">
    <property type="entry name" value="potA"/>
    <property type="match status" value="1"/>
</dbReference>
<dbReference type="InterPro" id="IPR003593">
    <property type="entry name" value="AAA+_ATPase"/>
</dbReference>
<evidence type="ECO:0000313" key="9">
    <source>
        <dbReference type="EMBL" id="OTA41421.1"/>
    </source>
</evidence>
<keyword evidence="4 7" id="KW-0067">ATP-binding</keyword>
<comment type="caution">
    <text evidence="9">The sequence shown here is derived from an EMBL/GenBank/DDBJ whole genome shotgun (WGS) entry which is preliminary data.</text>
</comment>
<dbReference type="InterPro" id="IPR017871">
    <property type="entry name" value="ABC_transporter-like_CS"/>
</dbReference>
<dbReference type="InterPro" id="IPR013611">
    <property type="entry name" value="Transp-assoc_OB_typ2"/>
</dbReference>
<dbReference type="EC" id="7.6.2.11" evidence="7"/>
<organism evidence="9 10">
    <name type="scientific">Symbiobacterium thermophilum</name>
    <dbReference type="NCBI Taxonomy" id="2734"/>
    <lineage>
        <taxon>Bacteria</taxon>
        <taxon>Bacillati</taxon>
        <taxon>Bacillota</taxon>
        <taxon>Clostridia</taxon>
        <taxon>Eubacteriales</taxon>
        <taxon>Symbiobacteriaceae</taxon>
        <taxon>Symbiobacterium</taxon>
    </lineage>
</organism>
<dbReference type="AlphaFoldDB" id="A0A1Y2T4P5"/>
<feature type="domain" description="ABC transporter" evidence="8">
    <location>
        <begin position="2"/>
        <end position="232"/>
    </location>
</feature>
<dbReference type="InterPro" id="IPR003439">
    <property type="entry name" value="ABC_transporter-like_ATP-bd"/>
</dbReference>
<dbReference type="InterPro" id="IPR008995">
    <property type="entry name" value="Mo/tungstate-bd_C_term_dom"/>
</dbReference>
<dbReference type="PANTHER" id="PTHR42781:SF4">
    <property type="entry name" value="SPERMIDINE_PUTRESCINE IMPORT ATP-BINDING PROTEIN POTA"/>
    <property type="match status" value="1"/>
</dbReference>
<evidence type="ECO:0000256" key="6">
    <source>
        <dbReference type="ARBA" id="ARBA00023136"/>
    </source>
</evidence>
<dbReference type="SUPFAM" id="SSF52540">
    <property type="entry name" value="P-loop containing nucleoside triphosphate hydrolases"/>
    <property type="match status" value="1"/>
</dbReference>
<sequence length="348" mass="38644">MVEFRGVSKRFDSTEALTDLTLEIRPGEFLTLLGPSGCGKTTTLRLLAGFEEPTSGEIWLAGRPVQGLPPHKRPVNTVFQHYALFPHMTVFDNVAFGLRMKRMPPAEIRRRVSEALELVRLGDMGQRRPHELSGGQQQRVALARALVMEPKVLLLDEPLGALDLQLRRAMQVELRQLQRKLGATFLYVTHDQEEALAMSDRIAVMRNGRVEQVGTPEEVYLRPATRFVAQFLGEANLLEGEGGPNGRLRWGDYDLQVNRYVPPGKATVALRPEQVQVRWPGSTEPPKPAENRVYGIVAERLFVGTGTRLMVEVAGRRLAALLPAGPGPDIGDQVELRFAAEHCVVVAP</sequence>
<evidence type="ECO:0000259" key="8">
    <source>
        <dbReference type="PROSITE" id="PS50893"/>
    </source>
</evidence>
<comment type="catalytic activity">
    <reaction evidence="7">
        <text>ATP + H2O + polyamine-[polyamine-binding protein]Side 1 = ADP + phosphate + polyamineSide 2 + [polyamine-binding protein]Side 1.</text>
        <dbReference type="EC" id="7.6.2.11"/>
    </reaction>
</comment>
<dbReference type="GO" id="GO:0016887">
    <property type="term" value="F:ATP hydrolysis activity"/>
    <property type="evidence" value="ECO:0007669"/>
    <property type="project" value="InterPro"/>
</dbReference>
<dbReference type="CDD" id="cd03300">
    <property type="entry name" value="ABC_PotA_N"/>
    <property type="match status" value="1"/>
</dbReference>
<dbReference type="Proteomes" id="UP000194267">
    <property type="component" value="Unassembled WGS sequence"/>
</dbReference>
<dbReference type="FunFam" id="3.40.50.300:FF:000133">
    <property type="entry name" value="Spermidine/putrescine import ATP-binding protein PotA"/>
    <property type="match status" value="1"/>
</dbReference>
<name>A0A1Y2T4P5_SYMTR</name>
<evidence type="ECO:0000256" key="4">
    <source>
        <dbReference type="ARBA" id="ARBA00022840"/>
    </source>
</evidence>
<dbReference type="InterPro" id="IPR005893">
    <property type="entry name" value="PotA-like"/>
</dbReference>
<dbReference type="PROSITE" id="PS00211">
    <property type="entry name" value="ABC_TRANSPORTER_1"/>
    <property type="match status" value="1"/>
</dbReference>
<dbReference type="PANTHER" id="PTHR42781">
    <property type="entry name" value="SPERMIDINE/PUTRESCINE IMPORT ATP-BINDING PROTEIN POTA"/>
    <property type="match status" value="1"/>
</dbReference>
<evidence type="ECO:0000313" key="10">
    <source>
        <dbReference type="Proteomes" id="UP000194267"/>
    </source>
</evidence>
<dbReference type="PROSITE" id="PS50893">
    <property type="entry name" value="ABC_TRANSPORTER_2"/>
    <property type="match status" value="1"/>
</dbReference>
<dbReference type="Gene3D" id="3.40.50.300">
    <property type="entry name" value="P-loop containing nucleotide triphosphate hydrolases"/>
    <property type="match status" value="1"/>
</dbReference>
<gene>
    <name evidence="7" type="primary">potA</name>
    <name evidence="9" type="ORF">A6D92_06905</name>
</gene>
<evidence type="ECO:0000256" key="1">
    <source>
        <dbReference type="ARBA" id="ARBA00022448"/>
    </source>
</evidence>
<dbReference type="EMBL" id="LWLV01000487">
    <property type="protein sequence ID" value="OTA41421.1"/>
    <property type="molecule type" value="Genomic_DNA"/>
</dbReference>
<comment type="function">
    <text evidence="7">Part of the ABC transporter complex PotABCD involved in spermidine/putrescine import. Responsible for energy coupling to the transport system.</text>
</comment>
<keyword evidence="5 7" id="KW-1278">Translocase</keyword>
<protein>
    <recommendedName>
        <fullName evidence="7">Spermidine/putrescine import ATP-binding protein PotA</fullName>
        <ecNumber evidence="7">7.6.2.11</ecNumber>
    </recommendedName>
</protein>
<proteinExistence type="inferred from homology"/>
<keyword evidence="3 7" id="KW-0547">Nucleotide-binding</keyword>
<dbReference type="GO" id="GO:0015594">
    <property type="term" value="F:ABC-type putrescine transporter activity"/>
    <property type="evidence" value="ECO:0007669"/>
    <property type="project" value="InterPro"/>
</dbReference>
<keyword evidence="2 7" id="KW-1003">Cell membrane</keyword>
<dbReference type="InterPro" id="IPR027417">
    <property type="entry name" value="P-loop_NTPase"/>
</dbReference>
<reference evidence="10" key="1">
    <citation type="submission" date="2016-04" db="EMBL/GenBank/DDBJ databases">
        <authorList>
            <person name="Antunes L.P."/>
            <person name="Martins L.F."/>
            <person name="Pereira R.V."/>
            <person name="Thomas A.M."/>
            <person name="Barbosa D."/>
            <person name="Nascimento L."/>
            <person name="Silva G.M."/>
            <person name="Condomitti G.W."/>
            <person name="Digiampietri L.A."/>
            <person name="Lombardi K.C."/>
            <person name="Ramos P.L."/>
            <person name="Quaggio R.B."/>
            <person name="Oliveira J.C."/>
            <person name="Pascon R.C."/>
            <person name="Cruz J.B."/>
            <person name="Silva A.M."/>
            <person name="Setubal J.C."/>
        </authorList>
    </citation>
    <scope>NUCLEOTIDE SEQUENCE [LARGE SCALE GENOMIC DNA]</scope>
</reference>
<dbReference type="SMART" id="SM00382">
    <property type="entry name" value="AAA"/>
    <property type="match status" value="1"/>
</dbReference>
<evidence type="ECO:0000256" key="5">
    <source>
        <dbReference type="ARBA" id="ARBA00022967"/>
    </source>
</evidence>
<dbReference type="InterPro" id="IPR050093">
    <property type="entry name" value="ABC_SmlMolc_Importer"/>
</dbReference>
<dbReference type="GO" id="GO:0043190">
    <property type="term" value="C:ATP-binding cassette (ABC) transporter complex"/>
    <property type="evidence" value="ECO:0007669"/>
    <property type="project" value="InterPro"/>
</dbReference>
<dbReference type="InterPro" id="IPR017879">
    <property type="entry name" value="PotA_ATP-bd"/>
</dbReference>
<comment type="subunit">
    <text evidence="7">The complex is composed of two ATP-binding proteins (PotA), two transmembrane proteins (PotB and PotC) and a solute-binding protein (PotD).</text>
</comment>
<accession>A0A1Y2T4P5</accession>
<comment type="similarity">
    <text evidence="7">Belongs to the ABC transporter superfamily. Spermidine/putrescine importer (TC 3.A.1.11.1) family.</text>
</comment>